<dbReference type="Proteomes" id="UP001162640">
    <property type="component" value="Unassembled WGS sequence"/>
</dbReference>
<proteinExistence type="predicted"/>
<sequence>MEASSWFSVVVSGGGWIANSIARPYFNDGEDRLDILFRLTTFLTSLAATLIEAEYVEGDDAWLSLTSAFKWVGETKRAQAALGKDHDLSDEDANAMTVEEIENFSNAVQVELTMKHPSAPFVKPYVQKLKAEQLSEESLKERVRLYLAFEEVFELLLPVGEWDVSKVTDMKGLFEGAESFNVDSVKNWDLSGK</sequence>
<gene>
    <name evidence="1" type="ORF">TL16_g03318</name>
</gene>
<protein>
    <submittedName>
        <fullName evidence="1">Uncharacterized protein</fullName>
    </submittedName>
</protein>
<accession>A0A9W7E0E0</accession>
<comment type="caution">
    <text evidence="1">The sequence shown here is derived from an EMBL/GenBank/DDBJ whole genome shotgun (WGS) entry which is preliminary data.</text>
</comment>
<dbReference type="Pfam" id="PF03382">
    <property type="entry name" value="DUF285"/>
    <property type="match status" value="1"/>
</dbReference>
<name>A0A9W7E0E0_9STRA</name>
<evidence type="ECO:0000313" key="1">
    <source>
        <dbReference type="EMBL" id="GMH61712.1"/>
    </source>
</evidence>
<dbReference type="EMBL" id="BLQM01000087">
    <property type="protein sequence ID" value="GMH61712.1"/>
    <property type="molecule type" value="Genomic_DNA"/>
</dbReference>
<dbReference type="InterPro" id="IPR005046">
    <property type="entry name" value="DUF285"/>
</dbReference>
<evidence type="ECO:0000313" key="2">
    <source>
        <dbReference type="Proteomes" id="UP001162640"/>
    </source>
</evidence>
<dbReference type="AlphaFoldDB" id="A0A9W7E0E0"/>
<organism evidence="1 2">
    <name type="scientific">Triparma laevis f. inornata</name>
    <dbReference type="NCBI Taxonomy" id="1714386"/>
    <lineage>
        <taxon>Eukaryota</taxon>
        <taxon>Sar</taxon>
        <taxon>Stramenopiles</taxon>
        <taxon>Ochrophyta</taxon>
        <taxon>Bolidophyceae</taxon>
        <taxon>Parmales</taxon>
        <taxon>Triparmaceae</taxon>
        <taxon>Triparma</taxon>
    </lineage>
</organism>
<reference evidence="2" key="1">
    <citation type="journal article" date="2023" name="Commun. Biol.">
        <title>Genome analysis of Parmales, the sister group of diatoms, reveals the evolutionary specialization of diatoms from phago-mixotrophs to photoautotrophs.</title>
        <authorList>
            <person name="Ban H."/>
            <person name="Sato S."/>
            <person name="Yoshikawa S."/>
            <person name="Yamada K."/>
            <person name="Nakamura Y."/>
            <person name="Ichinomiya M."/>
            <person name="Sato N."/>
            <person name="Blanc-Mathieu R."/>
            <person name="Endo H."/>
            <person name="Kuwata A."/>
            <person name="Ogata H."/>
        </authorList>
    </citation>
    <scope>NUCLEOTIDE SEQUENCE [LARGE SCALE GENOMIC DNA]</scope>
</reference>